<dbReference type="GO" id="GO:0003677">
    <property type="term" value="F:DNA binding"/>
    <property type="evidence" value="ECO:0007669"/>
    <property type="project" value="InterPro"/>
</dbReference>
<dbReference type="PANTHER" id="PTHR11472">
    <property type="entry name" value="DNA REPAIR DEAD HELICASE RAD3/XP-D SUBFAMILY MEMBER"/>
    <property type="match status" value="1"/>
</dbReference>
<dbReference type="FunFam" id="3.30.420.10:FF:000045">
    <property type="entry name" value="3'-5' exonuclease DinG"/>
    <property type="match status" value="1"/>
</dbReference>
<dbReference type="GO" id="GO:0016818">
    <property type="term" value="F:hydrolase activity, acting on acid anhydrides, in phosphorus-containing anhydrides"/>
    <property type="evidence" value="ECO:0007669"/>
    <property type="project" value="InterPro"/>
</dbReference>
<organism evidence="10 11">
    <name type="scientific">Cytobacillus oceanisediminis 2691</name>
    <dbReference type="NCBI Taxonomy" id="1196031"/>
    <lineage>
        <taxon>Bacteria</taxon>
        <taxon>Bacillati</taxon>
        <taxon>Bacillota</taxon>
        <taxon>Bacilli</taxon>
        <taxon>Bacillales</taxon>
        <taxon>Bacillaceae</taxon>
        <taxon>Cytobacillus</taxon>
    </lineage>
</organism>
<comment type="caution">
    <text evidence="6">Lacks conserved residue(s) required for the propagation of feature annotation.</text>
</comment>
<gene>
    <name evidence="6 7" type="primary">dinG</name>
    <name evidence="10" type="ORF">A361_19300</name>
</gene>
<keyword evidence="1 6" id="KW-0540">Nuclease</keyword>
<dbReference type="InterPro" id="IPR006310">
    <property type="entry name" value="DinG"/>
</dbReference>
<dbReference type="EMBL" id="CP015506">
    <property type="protein sequence ID" value="AND41209.1"/>
    <property type="molecule type" value="Genomic_DNA"/>
</dbReference>
<dbReference type="Pfam" id="PF00929">
    <property type="entry name" value="RNase_T"/>
    <property type="match status" value="1"/>
</dbReference>
<dbReference type="InterPro" id="IPR001650">
    <property type="entry name" value="Helicase_C-like"/>
</dbReference>
<dbReference type="HAMAP" id="MF_02206">
    <property type="entry name" value="DinG_exonucl"/>
    <property type="match status" value="1"/>
</dbReference>
<dbReference type="NCBIfam" id="TIGR01407">
    <property type="entry name" value="dinG_rel"/>
    <property type="match status" value="1"/>
</dbReference>
<keyword evidence="4 6" id="KW-0269">Exonuclease</keyword>
<evidence type="ECO:0000259" key="8">
    <source>
        <dbReference type="PROSITE" id="PS51193"/>
    </source>
</evidence>
<dbReference type="InterPro" id="IPR014001">
    <property type="entry name" value="Helicase_ATP-bd"/>
</dbReference>
<dbReference type="Proteomes" id="UP000077856">
    <property type="component" value="Chromosome"/>
</dbReference>
<dbReference type="FunFam" id="3.40.50.300:FF:000437">
    <property type="entry name" value="ATP-dependent DNA helicase DinG"/>
    <property type="match status" value="1"/>
</dbReference>
<dbReference type="PROSITE" id="PS51193">
    <property type="entry name" value="HELICASE_ATP_BIND_2"/>
    <property type="match status" value="1"/>
</dbReference>
<evidence type="ECO:0000256" key="5">
    <source>
        <dbReference type="ARBA" id="ARBA00022840"/>
    </source>
</evidence>
<evidence type="ECO:0000259" key="9">
    <source>
        <dbReference type="PROSITE" id="PS51194"/>
    </source>
</evidence>
<keyword evidence="3 6" id="KW-0378">Hydrolase</keyword>
<reference evidence="10 11" key="1">
    <citation type="submission" date="2016-04" db="EMBL/GenBank/DDBJ databases">
        <title>Complete genome sequence of Bacillus oceanisediminis strain 2691.</title>
        <authorList>
            <person name="Jeong H."/>
            <person name="Kim H.J."/>
            <person name="Lee D.-W."/>
        </authorList>
    </citation>
    <scope>NUCLEOTIDE SEQUENCE [LARGE SCALE GENOMIC DNA]</scope>
    <source>
        <strain evidence="10 11">2691</strain>
    </source>
</reference>
<dbReference type="RefSeq" id="WP_019380444.1">
    <property type="nucleotide sequence ID" value="NZ_CP015506.1"/>
</dbReference>
<dbReference type="SUPFAM" id="SSF53098">
    <property type="entry name" value="Ribonuclease H-like"/>
    <property type="match status" value="1"/>
</dbReference>
<dbReference type="InterPro" id="IPR014013">
    <property type="entry name" value="Helic_SF1/SF2_ATP-bd_DinG/Rad3"/>
</dbReference>
<dbReference type="SUPFAM" id="SSF52540">
    <property type="entry name" value="P-loop containing nucleoside triphosphate hydrolases"/>
    <property type="match status" value="1"/>
</dbReference>
<keyword evidence="5 6" id="KW-0067">ATP-binding</keyword>
<dbReference type="SMART" id="SM00487">
    <property type="entry name" value="DEXDc"/>
    <property type="match status" value="1"/>
</dbReference>
<dbReference type="InterPro" id="IPR036397">
    <property type="entry name" value="RNaseH_sf"/>
</dbReference>
<comment type="function">
    <text evidence="6 7">3'-5' exonuclease.</text>
</comment>
<dbReference type="InterPro" id="IPR027417">
    <property type="entry name" value="P-loop_NTPase"/>
</dbReference>
<dbReference type="InterPro" id="IPR006054">
    <property type="entry name" value="DnaQ"/>
</dbReference>
<dbReference type="GO" id="GO:0005524">
    <property type="term" value="F:ATP binding"/>
    <property type="evidence" value="ECO:0007669"/>
    <property type="project" value="UniProtKB-UniRule"/>
</dbReference>
<evidence type="ECO:0000256" key="1">
    <source>
        <dbReference type="ARBA" id="ARBA00022722"/>
    </source>
</evidence>
<keyword evidence="10" id="KW-0347">Helicase</keyword>
<dbReference type="AlphaFoldDB" id="A0A160MDN6"/>
<dbReference type="InterPro" id="IPR012337">
    <property type="entry name" value="RNaseH-like_sf"/>
</dbReference>
<dbReference type="Pfam" id="PF13307">
    <property type="entry name" value="Helicase_C_2"/>
    <property type="match status" value="1"/>
</dbReference>
<dbReference type="Gene3D" id="3.40.50.300">
    <property type="entry name" value="P-loop containing nucleotide triphosphate hydrolases"/>
    <property type="match status" value="2"/>
</dbReference>
<protein>
    <recommendedName>
        <fullName evidence="6 7">3'-5' exonuclease DinG</fullName>
        <ecNumber evidence="6 7">3.1.-.-</ecNumber>
    </recommendedName>
</protein>
<dbReference type="NCBIfam" id="NF005981">
    <property type="entry name" value="PRK08074.1"/>
    <property type="match status" value="1"/>
</dbReference>
<evidence type="ECO:0000256" key="4">
    <source>
        <dbReference type="ARBA" id="ARBA00022839"/>
    </source>
</evidence>
<evidence type="ECO:0000313" key="11">
    <source>
        <dbReference type="Proteomes" id="UP000077856"/>
    </source>
</evidence>
<dbReference type="CDD" id="cd06127">
    <property type="entry name" value="DEDDh"/>
    <property type="match status" value="1"/>
</dbReference>
<feature type="domain" description="Helicase C-terminal" evidence="9">
    <location>
        <begin position="744"/>
        <end position="923"/>
    </location>
</feature>
<dbReference type="GO" id="GO:0006260">
    <property type="term" value="P:DNA replication"/>
    <property type="evidence" value="ECO:0007669"/>
    <property type="project" value="InterPro"/>
</dbReference>
<feature type="binding site" evidence="6">
    <location>
        <begin position="283"/>
        <end position="290"/>
    </location>
    <ligand>
        <name>ATP</name>
        <dbReference type="ChEBI" id="CHEBI:30616"/>
    </ligand>
</feature>
<dbReference type="Gene3D" id="3.30.420.10">
    <property type="entry name" value="Ribonuclease H-like superfamily/Ribonuclease H"/>
    <property type="match status" value="1"/>
</dbReference>
<dbReference type="InterPro" id="IPR013520">
    <property type="entry name" value="Ribonucl_H"/>
</dbReference>
<dbReference type="NCBIfam" id="TIGR00573">
    <property type="entry name" value="dnaq"/>
    <property type="match status" value="1"/>
</dbReference>
<dbReference type="eggNOG" id="COG0847">
    <property type="taxonomic scope" value="Bacteria"/>
</dbReference>
<dbReference type="PROSITE" id="PS51194">
    <property type="entry name" value="HELICASE_CTER"/>
    <property type="match status" value="1"/>
</dbReference>
<evidence type="ECO:0000313" key="10">
    <source>
        <dbReference type="EMBL" id="AND41209.1"/>
    </source>
</evidence>
<dbReference type="SMART" id="SM00491">
    <property type="entry name" value="HELICc2"/>
    <property type="match status" value="1"/>
</dbReference>
<dbReference type="InterPro" id="IPR006555">
    <property type="entry name" value="ATP-dep_Helicase_C"/>
</dbReference>
<name>A0A160MDN6_9BACI</name>
<proteinExistence type="inferred from homology"/>
<dbReference type="EC" id="3.1.-.-" evidence="6 7"/>
<evidence type="ECO:0000256" key="6">
    <source>
        <dbReference type="HAMAP-Rule" id="MF_02206"/>
    </source>
</evidence>
<accession>A0A160MDN6</accession>
<comment type="similarity">
    <text evidence="6 7">Belongs to the helicase family. DinG subfamily. Type 2 sub-subfamily.</text>
</comment>
<evidence type="ECO:0000256" key="2">
    <source>
        <dbReference type="ARBA" id="ARBA00022741"/>
    </source>
</evidence>
<dbReference type="STRING" id="1196031.A361_19300"/>
<dbReference type="SMART" id="SM00479">
    <property type="entry name" value="EXOIII"/>
    <property type="match status" value="1"/>
</dbReference>
<dbReference type="GO" id="GO:0008408">
    <property type="term" value="F:3'-5' exonuclease activity"/>
    <property type="evidence" value="ECO:0007669"/>
    <property type="project" value="UniProtKB-UniRule"/>
</dbReference>
<keyword evidence="2 6" id="KW-0547">Nucleotide-binding</keyword>
<dbReference type="GO" id="GO:0003678">
    <property type="term" value="F:DNA helicase activity"/>
    <property type="evidence" value="ECO:0007669"/>
    <property type="project" value="TreeGrafter"/>
</dbReference>
<evidence type="ECO:0000256" key="3">
    <source>
        <dbReference type="ARBA" id="ARBA00022801"/>
    </source>
</evidence>
<feature type="domain" description="Helicase ATP-binding" evidence="8">
    <location>
        <begin position="248"/>
        <end position="541"/>
    </location>
</feature>
<dbReference type="eggNOG" id="COG1199">
    <property type="taxonomic scope" value="Bacteria"/>
</dbReference>
<evidence type="ECO:0000256" key="7">
    <source>
        <dbReference type="RuleBase" id="RU364106"/>
    </source>
</evidence>
<dbReference type="InterPro" id="IPR045028">
    <property type="entry name" value="DinG/Rad3-like"/>
</dbReference>
<dbReference type="PANTHER" id="PTHR11472:SF34">
    <property type="entry name" value="REGULATOR OF TELOMERE ELONGATION HELICASE 1"/>
    <property type="match status" value="1"/>
</dbReference>
<sequence>MGNKYVVVDLETTGNAPKKGDKMIQFAAVVIENGKITEEYSSLVNPEQSIPPFIEELTGLSDEMVENAPLFSEIAPKVLTLLEGAYFVAHNVLFDLSFLQEELIEAGYNGFYGPVLDTVEMARILFPTADSFKLSDLALREGLNHERPHQADSDAYVTAELLLILLNKLKNLPHNTIDLLHKLSGGLKSDLDILLDEFIAVNESRIGYLDDGIEVHRGIALKKEMKPRELAGSEFQGFPFSEEEKQEMFIKAFPSFEKRDGQFIMMDSVYGAFKNKRHALIEAGTGVGKSLAYLVPSAVYAKESGRTVIISTYTTQLQEQLLRKDVPLLQKMLPFPLKAVLLKGRSHYISLAKFAQTLRDDEDNYDTTLSKMQILVWLLETDTGDIDELNLSSGGMIYWSRIKNDETAFLQDKSWISRDFYLRARKDAQKADIIITNHSLLLTDLTADNVILPEFSHVVIDEGHHFVKASGKHFGNKLDYLSVRLMLGQIGLFEQKQLYYKLEKLVEEKAAAPDDVMHSFEINQTIADIIHEMDELFRVIAIYAKKYTKAKKSVNRITVRFNRNADNKETNVVLASAERFKFMLKELIQGIDSRVGAVTNIKSALSLEEKALMEEVASILDDLRGMYEDLNHIFHLPSREFVVWIEMDTRSAQNATTVYAQPVSVSEYLNEQFFSQKESTVITSATLSVKNSFSFILKELGLEEQQCTLKQIQSPFDYQRQVKLVISDDLPEVNAVPLEEYVASITEHIISIAEAAKGRMLILFTSHEMLRRTYELIKESGFLEDYVLIAQGVTSGSRSRLTRNFQRFDKAILLGTSSFWEGVDIPGEDLSCLVIVRLPFSPPDEPMAQAKNEQIAKEGKNPFSEYSLPEAVIRFKQGVGRLIRTSSDRGVIVIFDRRIITARYGKAFLDSIPPIPVQKSNIDEIVELIYTWL</sequence>
<dbReference type="GO" id="GO:0003887">
    <property type="term" value="F:DNA-directed DNA polymerase activity"/>
    <property type="evidence" value="ECO:0007669"/>
    <property type="project" value="InterPro"/>
</dbReference>
<dbReference type="KEGG" id="bon:A361_19300"/>